<evidence type="ECO:0000256" key="10">
    <source>
        <dbReference type="ARBA" id="ARBA00022842"/>
    </source>
</evidence>
<keyword evidence="10 15" id="KW-0460">Magnesium</keyword>
<dbReference type="InterPro" id="IPR005147">
    <property type="entry name" value="tRNA_synthase_B5-dom"/>
</dbReference>
<evidence type="ECO:0000256" key="2">
    <source>
        <dbReference type="ARBA" id="ARBA00008653"/>
    </source>
</evidence>
<dbReference type="Proteomes" id="UP000189670">
    <property type="component" value="Unassembled WGS sequence"/>
</dbReference>
<comment type="caution">
    <text evidence="20">The sequence shown here is derived from an EMBL/GenBank/DDBJ whole genome shotgun (WGS) entry which is preliminary data.</text>
</comment>
<keyword evidence="6 15" id="KW-0436">Ligase</keyword>
<dbReference type="InterPro" id="IPR020825">
    <property type="entry name" value="Phe-tRNA_synthase-like_B3/B4"/>
</dbReference>
<dbReference type="InterPro" id="IPR036690">
    <property type="entry name" value="Fdx_antiC-bd_sf"/>
</dbReference>
<sequence length="802" mass="89949">MKVSISWLNEYVTIKSDTDHLANALTMAGLEIDTISDPYDYLHNVVVGRIRTIRAHPNADKLQCCEVDIGESVIPVVCGAKNIFKNALIACALPGTCLPNGLELKKTVIRNEPSEGMICSEKELGIGDSGEGILILDGPYQTGALLKDALSLTDAVFEIGLTPNRPDCASMIGVAREIASIESTSLKYPEISFDETGPDCSTMTSVTIDDPEHCPRYAARVMMDIQIGPSPHWLQQRLLSIGLRPINNIVDITNFVMMETGQPLHAFDYDLLDENRIVVRTAQKGETFTTLDNKKRDMADDMLFICDGTKPVAVAGVMGGLNSEINKNTKRVLLESAYFAPTSVRRTSKRLGLSTDASYRFERGIDPDGVIWAIDRAAQLMKDICGATICKGIIDAYPRPIDMVQVDLSIKQLHRLIGIQPDRNQITSLLESIEFTVNAIDDDTIQVHVPSHRVDISLPQDLMEEVARLIGYDEIPIVSPKSTTMIEKSSLHLTYRNLIKQYMTGFGFTEAINYSFIEADSADRLNLSPDDLRHQHVALLNPISENQAVMRTTLVPGMLETIRRNLNYKNINLKLFEIGKIFLNDSNAPLPIERESIIAIWTGASQTEHWQQSETPCNYYDLKGVVESLLHRLHIKKACFKKPEKADPYYNPGFVAQLFVKNNEIGFLGEIHPDVLQNYQIRQPVFLCEINYELLFPLIPEKIIARPLPRFPATTRDMTIIVDRQLQAKSILDVMRSCNERLVSDIQIISIYDGDPIPDGKKSMSFRITFRSWEETLKDEKINQVHTDIAKTVIKTFQADLP</sequence>
<dbReference type="FunFam" id="3.50.40.10:FF:000001">
    <property type="entry name" value="Phenylalanine--tRNA ligase beta subunit"/>
    <property type="match status" value="1"/>
</dbReference>
<dbReference type="SMART" id="SM00874">
    <property type="entry name" value="B5"/>
    <property type="match status" value="1"/>
</dbReference>
<name>A0A1V1PHD9_9BACT</name>
<dbReference type="GO" id="GO:0000287">
    <property type="term" value="F:magnesium ion binding"/>
    <property type="evidence" value="ECO:0007669"/>
    <property type="project" value="UniProtKB-UniRule"/>
</dbReference>
<dbReference type="Pfam" id="PF03483">
    <property type="entry name" value="B3_4"/>
    <property type="match status" value="1"/>
</dbReference>
<feature type="binding site" evidence="15">
    <location>
        <position position="465"/>
    </location>
    <ligand>
        <name>Mg(2+)</name>
        <dbReference type="ChEBI" id="CHEBI:18420"/>
        <note>shared with alpha subunit</note>
    </ligand>
</feature>
<accession>A0A1V1PHD9</accession>
<reference evidence="21" key="1">
    <citation type="submission" date="2012-11" db="EMBL/GenBank/DDBJ databases">
        <authorList>
            <person name="Lucero-Rivera Y.E."/>
            <person name="Tovar-Ramirez D."/>
        </authorList>
    </citation>
    <scope>NUCLEOTIDE SEQUENCE [LARGE SCALE GENOMIC DNA]</scope>
    <source>
        <strain evidence="21">Araruama</strain>
    </source>
</reference>
<dbReference type="GO" id="GO:0006432">
    <property type="term" value="P:phenylalanyl-tRNA aminoacylation"/>
    <property type="evidence" value="ECO:0007669"/>
    <property type="project" value="UniProtKB-UniRule"/>
</dbReference>
<dbReference type="NCBIfam" id="TIGR00472">
    <property type="entry name" value="pheT_bact"/>
    <property type="match status" value="1"/>
</dbReference>
<dbReference type="PANTHER" id="PTHR10947">
    <property type="entry name" value="PHENYLALANYL-TRNA SYNTHETASE BETA CHAIN AND LEUCINE-RICH REPEAT-CONTAINING PROTEIN 47"/>
    <property type="match status" value="1"/>
</dbReference>
<feature type="domain" description="FDX-ACB" evidence="18">
    <location>
        <begin position="709"/>
        <end position="802"/>
    </location>
</feature>
<dbReference type="Gene3D" id="3.50.40.10">
    <property type="entry name" value="Phenylalanyl-trna Synthetase, Chain B, domain 3"/>
    <property type="match status" value="1"/>
</dbReference>
<gene>
    <name evidence="15" type="primary">pheT</name>
    <name evidence="20" type="ORF">OMM_00274</name>
</gene>
<feature type="domain" description="TRNA-binding" evidence="17">
    <location>
        <begin position="39"/>
        <end position="147"/>
    </location>
</feature>
<evidence type="ECO:0000256" key="6">
    <source>
        <dbReference type="ARBA" id="ARBA00022598"/>
    </source>
</evidence>
<evidence type="ECO:0000256" key="7">
    <source>
        <dbReference type="ARBA" id="ARBA00022723"/>
    </source>
</evidence>
<dbReference type="AlphaFoldDB" id="A0A1V1PHD9"/>
<dbReference type="SUPFAM" id="SSF54991">
    <property type="entry name" value="Anticodon-binding domain of PheRS"/>
    <property type="match status" value="1"/>
</dbReference>
<evidence type="ECO:0000256" key="9">
    <source>
        <dbReference type="ARBA" id="ARBA00022840"/>
    </source>
</evidence>
<keyword evidence="7 15" id="KW-0479">Metal-binding</keyword>
<keyword evidence="5 16" id="KW-0820">tRNA-binding</keyword>
<dbReference type="InterPro" id="IPR041616">
    <property type="entry name" value="PheRS_beta_core"/>
</dbReference>
<comment type="subcellular location">
    <subcellularLocation>
        <location evidence="1 15">Cytoplasm</location>
    </subcellularLocation>
</comment>
<dbReference type="SMART" id="SM00896">
    <property type="entry name" value="FDX-ACB"/>
    <property type="match status" value="1"/>
</dbReference>
<dbReference type="NCBIfam" id="NF045760">
    <property type="entry name" value="YtpR"/>
    <property type="match status" value="1"/>
</dbReference>
<feature type="binding site" evidence="15">
    <location>
        <position position="455"/>
    </location>
    <ligand>
        <name>Mg(2+)</name>
        <dbReference type="ChEBI" id="CHEBI:18420"/>
        <note>shared with alpha subunit</note>
    </ligand>
</feature>
<dbReference type="Gene3D" id="3.30.70.380">
    <property type="entry name" value="Ferrodoxin-fold anticodon-binding domain"/>
    <property type="match status" value="1"/>
</dbReference>
<evidence type="ECO:0000256" key="15">
    <source>
        <dbReference type="HAMAP-Rule" id="MF_00283"/>
    </source>
</evidence>
<dbReference type="SUPFAM" id="SSF50249">
    <property type="entry name" value="Nucleic acid-binding proteins"/>
    <property type="match status" value="1"/>
</dbReference>
<evidence type="ECO:0000259" key="17">
    <source>
        <dbReference type="PROSITE" id="PS50886"/>
    </source>
</evidence>
<comment type="similarity">
    <text evidence="2 15">Belongs to the phenylalanyl-tRNA synthetase beta subunit family. Type 1 subfamily.</text>
</comment>
<keyword evidence="12 15" id="KW-0648">Protein biosynthesis</keyword>
<dbReference type="SUPFAM" id="SSF56037">
    <property type="entry name" value="PheT/TilS domain"/>
    <property type="match status" value="1"/>
</dbReference>
<dbReference type="HAMAP" id="MF_00283">
    <property type="entry name" value="Phe_tRNA_synth_beta1"/>
    <property type="match status" value="1"/>
</dbReference>
<evidence type="ECO:0000256" key="4">
    <source>
        <dbReference type="ARBA" id="ARBA00022490"/>
    </source>
</evidence>
<evidence type="ECO:0000256" key="1">
    <source>
        <dbReference type="ARBA" id="ARBA00004496"/>
    </source>
</evidence>
<comment type="cofactor">
    <cofactor evidence="15">
        <name>Mg(2+)</name>
        <dbReference type="ChEBI" id="CHEBI:18420"/>
    </cofactor>
    <text evidence="15">Binds 2 magnesium ions per tetramer.</text>
</comment>
<keyword evidence="13 15" id="KW-0030">Aminoacyl-tRNA synthetase</keyword>
<dbReference type="PROSITE" id="PS50886">
    <property type="entry name" value="TRBD"/>
    <property type="match status" value="1"/>
</dbReference>
<dbReference type="Gene3D" id="2.40.50.140">
    <property type="entry name" value="Nucleic acid-binding proteins"/>
    <property type="match status" value="1"/>
</dbReference>
<evidence type="ECO:0000259" key="18">
    <source>
        <dbReference type="PROSITE" id="PS51447"/>
    </source>
</evidence>
<dbReference type="PROSITE" id="PS51483">
    <property type="entry name" value="B5"/>
    <property type="match status" value="1"/>
</dbReference>
<dbReference type="InterPro" id="IPR005121">
    <property type="entry name" value="Fdx_antiC-bd"/>
</dbReference>
<dbReference type="Pfam" id="PF03484">
    <property type="entry name" value="B5"/>
    <property type="match status" value="1"/>
</dbReference>
<feature type="binding site" evidence="15">
    <location>
        <position position="461"/>
    </location>
    <ligand>
        <name>Mg(2+)</name>
        <dbReference type="ChEBI" id="CHEBI:18420"/>
        <note>shared with alpha subunit</note>
    </ligand>
</feature>
<evidence type="ECO:0000256" key="11">
    <source>
        <dbReference type="ARBA" id="ARBA00022884"/>
    </source>
</evidence>
<comment type="catalytic activity">
    <reaction evidence="14 15">
        <text>tRNA(Phe) + L-phenylalanine + ATP = L-phenylalanyl-tRNA(Phe) + AMP + diphosphate + H(+)</text>
        <dbReference type="Rhea" id="RHEA:19413"/>
        <dbReference type="Rhea" id="RHEA-COMP:9668"/>
        <dbReference type="Rhea" id="RHEA-COMP:9699"/>
        <dbReference type="ChEBI" id="CHEBI:15378"/>
        <dbReference type="ChEBI" id="CHEBI:30616"/>
        <dbReference type="ChEBI" id="CHEBI:33019"/>
        <dbReference type="ChEBI" id="CHEBI:58095"/>
        <dbReference type="ChEBI" id="CHEBI:78442"/>
        <dbReference type="ChEBI" id="CHEBI:78531"/>
        <dbReference type="ChEBI" id="CHEBI:456215"/>
        <dbReference type="EC" id="6.1.1.20"/>
    </reaction>
</comment>
<evidence type="ECO:0000256" key="5">
    <source>
        <dbReference type="ARBA" id="ARBA00022555"/>
    </source>
</evidence>
<keyword evidence="9 15" id="KW-0067">ATP-binding</keyword>
<organism evidence="20 21">
    <name type="scientific">Candidatus Magnetoglobus multicellularis str. Araruama</name>
    <dbReference type="NCBI Taxonomy" id="890399"/>
    <lineage>
        <taxon>Bacteria</taxon>
        <taxon>Pseudomonadati</taxon>
        <taxon>Thermodesulfobacteriota</taxon>
        <taxon>Desulfobacteria</taxon>
        <taxon>Desulfobacterales</taxon>
        <taxon>Desulfobacteraceae</taxon>
        <taxon>Candidatus Magnetoglobus</taxon>
    </lineage>
</organism>
<dbReference type="PANTHER" id="PTHR10947:SF0">
    <property type="entry name" value="PHENYLALANINE--TRNA LIGASE BETA SUBUNIT"/>
    <property type="match status" value="1"/>
</dbReference>
<dbReference type="InterPro" id="IPR033714">
    <property type="entry name" value="tRNA_bind_bactPheRS"/>
</dbReference>
<evidence type="ECO:0000259" key="19">
    <source>
        <dbReference type="PROSITE" id="PS51483"/>
    </source>
</evidence>
<evidence type="ECO:0000256" key="8">
    <source>
        <dbReference type="ARBA" id="ARBA00022741"/>
    </source>
</evidence>
<dbReference type="InterPro" id="IPR004532">
    <property type="entry name" value="Phe-tRNA-ligase_IIc_bsu_bact"/>
</dbReference>
<evidence type="ECO:0000256" key="13">
    <source>
        <dbReference type="ARBA" id="ARBA00023146"/>
    </source>
</evidence>
<feature type="domain" description="B5" evidence="19">
    <location>
        <begin position="401"/>
        <end position="477"/>
    </location>
</feature>
<dbReference type="InterPro" id="IPR005146">
    <property type="entry name" value="B3/B4_tRNA-bd"/>
</dbReference>
<dbReference type="CDD" id="cd00769">
    <property type="entry name" value="PheRS_beta_core"/>
    <property type="match status" value="1"/>
</dbReference>
<evidence type="ECO:0000256" key="12">
    <source>
        <dbReference type="ARBA" id="ARBA00022917"/>
    </source>
</evidence>
<dbReference type="Pfam" id="PF03147">
    <property type="entry name" value="FDX-ACB"/>
    <property type="match status" value="1"/>
</dbReference>
<dbReference type="EC" id="6.1.1.20" evidence="15"/>
<evidence type="ECO:0000256" key="3">
    <source>
        <dbReference type="ARBA" id="ARBA00011209"/>
    </source>
</evidence>
<dbReference type="Gene3D" id="3.30.56.10">
    <property type="match status" value="2"/>
</dbReference>
<evidence type="ECO:0000313" key="21">
    <source>
        <dbReference type="Proteomes" id="UP000189670"/>
    </source>
</evidence>
<dbReference type="SMART" id="SM00873">
    <property type="entry name" value="B3_4"/>
    <property type="match status" value="1"/>
</dbReference>
<evidence type="ECO:0000256" key="14">
    <source>
        <dbReference type="ARBA" id="ARBA00049255"/>
    </source>
</evidence>
<keyword evidence="4 15" id="KW-0963">Cytoplasm</keyword>
<proteinExistence type="inferred from homology"/>
<dbReference type="GO" id="GO:0005524">
    <property type="term" value="F:ATP binding"/>
    <property type="evidence" value="ECO:0007669"/>
    <property type="project" value="UniProtKB-UniRule"/>
</dbReference>
<dbReference type="InterPro" id="IPR045864">
    <property type="entry name" value="aa-tRNA-synth_II/BPL/LPL"/>
</dbReference>
<dbReference type="SUPFAM" id="SSF55681">
    <property type="entry name" value="Class II aaRS and biotin synthetases"/>
    <property type="match status" value="1"/>
</dbReference>
<dbReference type="GO" id="GO:0009328">
    <property type="term" value="C:phenylalanine-tRNA ligase complex"/>
    <property type="evidence" value="ECO:0007669"/>
    <property type="project" value="TreeGrafter"/>
</dbReference>
<evidence type="ECO:0000256" key="16">
    <source>
        <dbReference type="PROSITE-ProRule" id="PRU00209"/>
    </source>
</evidence>
<keyword evidence="11 16" id="KW-0694">RNA-binding</keyword>
<dbReference type="Pfam" id="PF01588">
    <property type="entry name" value="tRNA_bind"/>
    <property type="match status" value="1"/>
</dbReference>
<comment type="subunit">
    <text evidence="3 15">Tetramer of two alpha and two beta subunits.</text>
</comment>
<dbReference type="Pfam" id="PF17759">
    <property type="entry name" value="tRNA_synthFbeta"/>
    <property type="match status" value="1"/>
</dbReference>
<dbReference type="Gene3D" id="3.30.930.10">
    <property type="entry name" value="Bira Bifunctional Protein, Domain 2"/>
    <property type="match status" value="1"/>
</dbReference>
<dbReference type="PROSITE" id="PS51447">
    <property type="entry name" value="FDX_ACB"/>
    <property type="match status" value="1"/>
</dbReference>
<dbReference type="GO" id="GO:0000049">
    <property type="term" value="F:tRNA binding"/>
    <property type="evidence" value="ECO:0007669"/>
    <property type="project" value="UniProtKB-UniRule"/>
</dbReference>
<dbReference type="InterPro" id="IPR009061">
    <property type="entry name" value="DNA-bd_dom_put_sf"/>
</dbReference>
<dbReference type="SUPFAM" id="SSF46955">
    <property type="entry name" value="Putative DNA-binding domain"/>
    <property type="match status" value="1"/>
</dbReference>
<feature type="binding site" evidence="15">
    <location>
        <position position="464"/>
    </location>
    <ligand>
        <name>Mg(2+)</name>
        <dbReference type="ChEBI" id="CHEBI:18420"/>
        <note>shared with alpha subunit</note>
    </ligand>
</feature>
<dbReference type="InterPro" id="IPR012340">
    <property type="entry name" value="NA-bd_OB-fold"/>
</dbReference>
<dbReference type="GO" id="GO:0004826">
    <property type="term" value="F:phenylalanine-tRNA ligase activity"/>
    <property type="evidence" value="ECO:0007669"/>
    <property type="project" value="UniProtKB-UniRule"/>
</dbReference>
<dbReference type="InterPro" id="IPR045060">
    <property type="entry name" value="Phe-tRNA-ligase_IIc_bsu"/>
</dbReference>
<dbReference type="CDD" id="cd02796">
    <property type="entry name" value="tRNA_bind_bactPheRS"/>
    <property type="match status" value="1"/>
</dbReference>
<protein>
    <recommendedName>
        <fullName evidence="15">Phenylalanine--tRNA ligase beta subunit</fullName>
        <ecNumber evidence="15">6.1.1.20</ecNumber>
    </recommendedName>
    <alternativeName>
        <fullName evidence="15">Phenylalanyl-tRNA synthetase beta subunit</fullName>
        <shortName evidence="15">PheRS</shortName>
    </alternativeName>
</protein>
<dbReference type="InterPro" id="IPR002547">
    <property type="entry name" value="tRNA-bd_dom"/>
</dbReference>
<evidence type="ECO:0000313" key="20">
    <source>
        <dbReference type="EMBL" id="ETR74322.1"/>
    </source>
</evidence>
<keyword evidence="8 15" id="KW-0547">Nucleotide-binding</keyword>
<dbReference type="EMBL" id="ATBP01000011">
    <property type="protein sequence ID" value="ETR74322.1"/>
    <property type="molecule type" value="Genomic_DNA"/>
</dbReference>